<feature type="non-terminal residue" evidence="3">
    <location>
        <position position="1"/>
    </location>
</feature>
<accession>A0A815ULR9</accession>
<sequence>NGKVLLTGGENNGEDYLDCAELYDSTTSTWTLTGNRNVARKYHTASVLGNGNVLVTGGFGNMGYLSITELYDPTTDTWTLTTNMNVARAYHSASILGNGNVLVTGGVNANHLKSAELY</sequence>
<evidence type="ECO:0000256" key="2">
    <source>
        <dbReference type="ARBA" id="ARBA00022737"/>
    </source>
</evidence>
<dbReference type="PANTHER" id="PTHR46122">
    <property type="entry name" value="GALACTOSE OXIDASE/KELCH REPEAT PROTEIN-RELATED"/>
    <property type="match status" value="1"/>
</dbReference>
<dbReference type="GO" id="GO:0005634">
    <property type="term" value="C:nucleus"/>
    <property type="evidence" value="ECO:0007669"/>
    <property type="project" value="UniProtKB-ARBA"/>
</dbReference>
<dbReference type="SUPFAM" id="SSF117281">
    <property type="entry name" value="Kelch motif"/>
    <property type="match status" value="1"/>
</dbReference>
<comment type="caution">
    <text evidence="3">The sequence shown here is derived from an EMBL/GenBank/DDBJ whole genome shotgun (WGS) entry which is preliminary data.</text>
</comment>
<dbReference type="EMBL" id="CAJNON010003251">
    <property type="protein sequence ID" value="CAF1522520.1"/>
    <property type="molecule type" value="Genomic_DNA"/>
</dbReference>
<gene>
    <name evidence="3" type="ORF">VCS650_LOCUS43342</name>
</gene>
<name>A0A815ULR9_9BILA</name>
<keyword evidence="2" id="KW-0677">Repeat</keyword>
<keyword evidence="1" id="KW-0880">Kelch repeat</keyword>
<dbReference type="Gene3D" id="2.120.10.80">
    <property type="entry name" value="Kelch-type beta propeller"/>
    <property type="match status" value="1"/>
</dbReference>
<dbReference type="OrthoDB" id="1022638at2759"/>
<protein>
    <recommendedName>
        <fullName evidence="5">Galactose oxidase</fullName>
    </recommendedName>
</protein>
<dbReference type="Pfam" id="PF01344">
    <property type="entry name" value="Kelch_1"/>
    <property type="match status" value="2"/>
</dbReference>
<dbReference type="InterPro" id="IPR015915">
    <property type="entry name" value="Kelch-typ_b-propeller"/>
</dbReference>
<evidence type="ECO:0000256" key="1">
    <source>
        <dbReference type="ARBA" id="ARBA00022441"/>
    </source>
</evidence>
<evidence type="ECO:0000313" key="3">
    <source>
        <dbReference type="EMBL" id="CAF1522520.1"/>
    </source>
</evidence>
<organism evidence="3 4">
    <name type="scientific">Adineta steineri</name>
    <dbReference type="NCBI Taxonomy" id="433720"/>
    <lineage>
        <taxon>Eukaryota</taxon>
        <taxon>Metazoa</taxon>
        <taxon>Spiralia</taxon>
        <taxon>Gnathifera</taxon>
        <taxon>Rotifera</taxon>
        <taxon>Eurotatoria</taxon>
        <taxon>Bdelloidea</taxon>
        <taxon>Adinetida</taxon>
        <taxon>Adinetidae</taxon>
        <taxon>Adineta</taxon>
    </lineage>
</organism>
<dbReference type="Proteomes" id="UP000663891">
    <property type="component" value="Unassembled WGS sequence"/>
</dbReference>
<dbReference type="SMART" id="SM00612">
    <property type="entry name" value="Kelch"/>
    <property type="match status" value="2"/>
</dbReference>
<reference evidence="3" key="1">
    <citation type="submission" date="2021-02" db="EMBL/GenBank/DDBJ databases">
        <authorList>
            <person name="Nowell W R."/>
        </authorList>
    </citation>
    <scope>NUCLEOTIDE SEQUENCE</scope>
</reference>
<dbReference type="InterPro" id="IPR052439">
    <property type="entry name" value="F-box/Kelch-repeat"/>
</dbReference>
<dbReference type="InterPro" id="IPR006652">
    <property type="entry name" value="Kelch_1"/>
</dbReference>
<evidence type="ECO:0000313" key="4">
    <source>
        <dbReference type="Proteomes" id="UP000663891"/>
    </source>
</evidence>
<dbReference type="PANTHER" id="PTHR46122:SF1">
    <property type="entry name" value="F-BOX DOMAIN-CONTAINING PROTEIN"/>
    <property type="match status" value="1"/>
</dbReference>
<dbReference type="AlphaFoldDB" id="A0A815ULR9"/>
<evidence type="ECO:0008006" key="5">
    <source>
        <dbReference type="Google" id="ProtNLM"/>
    </source>
</evidence>
<proteinExistence type="predicted"/>